<dbReference type="Proteomes" id="UP000095283">
    <property type="component" value="Unplaced"/>
</dbReference>
<reference evidence="3" key="1">
    <citation type="submission" date="2016-11" db="UniProtKB">
        <authorList>
            <consortium name="WormBaseParasite"/>
        </authorList>
    </citation>
    <scope>IDENTIFICATION</scope>
</reference>
<evidence type="ECO:0000313" key="3">
    <source>
        <dbReference type="WBParaSite" id="Hba_01507"/>
    </source>
</evidence>
<dbReference type="AlphaFoldDB" id="A0A1I7WA09"/>
<dbReference type="PANTHER" id="PTHR47331">
    <property type="entry name" value="PHD-TYPE DOMAIN-CONTAINING PROTEIN"/>
    <property type="match status" value="1"/>
</dbReference>
<dbReference type="WBParaSite" id="Hba_01507">
    <property type="protein sequence ID" value="Hba_01507"/>
    <property type="gene ID" value="Hba_01507"/>
</dbReference>
<dbReference type="GO" id="GO:0003676">
    <property type="term" value="F:nucleic acid binding"/>
    <property type="evidence" value="ECO:0007669"/>
    <property type="project" value="InterPro"/>
</dbReference>
<dbReference type="PANTHER" id="PTHR47331:SF2">
    <property type="match status" value="1"/>
</dbReference>
<dbReference type="Pfam" id="PF18701">
    <property type="entry name" value="DUF5641"/>
    <property type="match status" value="1"/>
</dbReference>
<accession>A0A1I7WA09</accession>
<protein>
    <submittedName>
        <fullName evidence="3">DUF5641 domain-containing protein</fullName>
    </submittedName>
</protein>
<dbReference type="SUPFAM" id="SSF53098">
    <property type="entry name" value="Ribonuclease H-like"/>
    <property type="match status" value="1"/>
</dbReference>
<dbReference type="InterPro" id="IPR036397">
    <property type="entry name" value="RNaseH_sf"/>
</dbReference>
<name>A0A1I7WA09_HETBA</name>
<organism evidence="2 3">
    <name type="scientific">Heterorhabditis bacteriophora</name>
    <name type="common">Entomopathogenic nematode worm</name>
    <dbReference type="NCBI Taxonomy" id="37862"/>
    <lineage>
        <taxon>Eukaryota</taxon>
        <taxon>Metazoa</taxon>
        <taxon>Ecdysozoa</taxon>
        <taxon>Nematoda</taxon>
        <taxon>Chromadorea</taxon>
        <taxon>Rhabditida</taxon>
        <taxon>Rhabditina</taxon>
        <taxon>Rhabditomorpha</taxon>
        <taxon>Strongyloidea</taxon>
        <taxon>Heterorhabditidae</taxon>
        <taxon>Heterorhabditis</taxon>
    </lineage>
</organism>
<evidence type="ECO:0000313" key="2">
    <source>
        <dbReference type="Proteomes" id="UP000095283"/>
    </source>
</evidence>
<proteinExistence type="predicted"/>
<sequence length="226" mass="26344">MADQRINWIFNPSNSPWMAGVWERLVQSVKRAYNKMVGRRKLSLIEMQTVVTMIEAILNTRPITHINPADVMALSVEDSENYYDPDYNYQAINSVNQVKEVIQNIDRHKIRFCQGSHGRRHLLLIREVVLIEHELSPRRMWHYDMIIEIVKCSDGEIRSAKLRSSNGRFIHGPINKLYPMQIRAISPQQSIPITNMMGDPNLEYEEEIAESMRALCNQLPIMNILK</sequence>
<dbReference type="InterPro" id="IPR012337">
    <property type="entry name" value="RNaseH-like_sf"/>
</dbReference>
<dbReference type="Gene3D" id="3.30.420.10">
    <property type="entry name" value="Ribonuclease H-like superfamily/Ribonuclease H"/>
    <property type="match status" value="1"/>
</dbReference>
<feature type="domain" description="DUF5641" evidence="1">
    <location>
        <begin position="123"/>
        <end position="179"/>
    </location>
</feature>
<evidence type="ECO:0000259" key="1">
    <source>
        <dbReference type="Pfam" id="PF18701"/>
    </source>
</evidence>
<keyword evidence="2" id="KW-1185">Reference proteome</keyword>
<dbReference type="InterPro" id="IPR040676">
    <property type="entry name" value="DUF5641"/>
</dbReference>